<protein>
    <submittedName>
        <fullName evidence="5">General secretion pathway protein E</fullName>
    </submittedName>
</protein>
<dbReference type="InterPro" id="IPR001482">
    <property type="entry name" value="T2SS/T4SS_dom"/>
</dbReference>
<dbReference type="AlphaFoldDB" id="A0A017H3X5"/>
<dbReference type="EMBL" id="AUZI01000003">
    <property type="protein sequence ID" value="KID50368.1"/>
    <property type="molecule type" value="Genomic_DNA"/>
</dbReference>
<keyword evidence="3" id="KW-0067">ATP-binding</keyword>
<comment type="caution">
    <text evidence="5">The sequence shown here is derived from an EMBL/GenBank/DDBJ whole genome shotgun (WGS) entry which is preliminary data.</text>
</comment>
<dbReference type="Proteomes" id="UP000031184">
    <property type="component" value="Unassembled WGS sequence"/>
</dbReference>
<keyword evidence="2" id="KW-0547">Nucleotide-binding</keyword>
<dbReference type="PANTHER" id="PTHR30258:SF1">
    <property type="entry name" value="PROTEIN TRANSPORT PROTEIN HOFB HOMOLOG"/>
    <property type="match status" value="1"/>
</dbReference>
<proteinExistence type="inferred from homology"/>
<accession>A0A017H3X5</accession>
<dbReference type="PROSITE" id="PS00662">
    <property type="entry name" value="T2SP_E"/>
    <property type="match status" value="1"/>
</dbReference>
<evidence type="ECO:0000313" key="6">
    <source>
        <dbReference type="Proteomes" id="UP000031184"/>
    </source>
</evidence>
<comment type="similarity">
    <text evidence="1">Belongs to the GSP E family.</text>
</comment>
<evidence type="ECO:0000259" key="4">
    <source>
        <dbReference type="PROSITE" id="PS00662"/>
    </source>
</evidence>
<dbReference type="GO" id="GO:0005524">
    <property type="term" value="F:ATP binding"/>
    <property type="evidence" value="ECO:0007669"/>
    <property type="project" value="UniProtKB-KW"/>
</dbReference>
<dbReference type="Gene3D" id="3.30.450.90">
    <property type="match status" value="1"/>
</dbReference>
<sequence>MMEKYLLHFIDFQEYQLIIHFFEKERTKKEVFDFKNSHHSYKKLNLLKLKDSFAFYETENTIYYVTANKEGGDMGFETRGKRMISYLVSQHLVYFYFQYFQIYYRKFHQAYEIEKNFSIQCIQSLIETAVLEKVSDIHLEIFEEYSQIRFRVDGKLTRIAMISSESHTTMISQIKILSKLNIVEKRLPQDGSFSLMIQKRKIDFRVSILPNIYGEKLVIRILDRNNSKFDLENLGFLTGQLNMIRKVLSSSAGIILNCGPTGSGKTTTLYSFLEYKNKEDTNMVTIEDPVEYHLDGITQITCKEEIGLNFSTILKSLLRQDPDIIMIGEIRDSETAELAIKAALTGHLVFSSIHAKDSIQCIDRLCNLGISPFLIANSLLMILSQRLLRKNCFYCKVENDNTKRLLSLIGMNRQEEMKSYHSLGCSCCNYKGYSGRIGIYEIFLANEYNRNWILCRDGRTETKPQLVSLQENALEKVKLGIISLEEMIGVI</sequence>
<dbReference type="PATRIC" id="fig|1226633.4.peg.3"/>
<reference evidence="5 6" key="1">
    <citation type="submission" date="2013-08" db="EMBL/GenBank/DDBJ databases">
        <title>An opportunistic ruminal bacterium that causes liver abscesses in cattle.</title>
        <authorList>
            <person name="Benahmed F.H."/>
            <person name="Rasmussen M."/>
            <person name="Harbottle H."/>
            <person name="Soppet D."/>
            <person name="Nagaraja T.G."/>
            <person name="Davidson M."/>
        </authorList>
    </citation>
    <scope>NUCLEOTIDE SEQUENCE [LARGE SCALE GENOMIC DNA]</scope>
    <source>
        <strain evidence="5 6">B35</strain>
    </source>
</reference>
<organism evidence="5 6">
    <name type="scientific">Fusobacterium necrophorum subsp. funduliforme B35</name>
    <dbReference type="NCBI Taxonomy" id="1226633"/>
    <lineage>
        <taxon>Bacteria</taxon>
        <taxon>Fusobacteriati</taxon>
        <taxon>Fusobacteriota</taxon>
        <taxon>Fusobacteriia</taxon>
        <taxon>Fusobacteriales</taxon>
        <taxon>Fusobacteriaceae</taxon>
        <taxon>Fusobacterium</taxon>
    </lineage>
</organism>
<evidence type="ECO:0000256" key="3">
    <source>
        <dbReference type="ARBA" id="ARBA00022840"/>
    </source>
</evidence>
<name>A0A017H3X5_9FUSO</name>
<dbReference type="Pfam" id="PF00437">
    <property type="entry name" value="T2SSE"/>
    <property type="match status" value="1"/>
</dbReference>
<evidence type="ECO:0000256" key="2">
    <source>
        <dbReference type="ARBA" id="ARBA00022741"/>
    </source>
</evidence>
<gene>
    <name evidence="5" type="ORF">C095_00040</name>
</gene>
<dbReference type="GO" id="GO:0016887">
    <property type="term" value="F:ATP hydrolysis activity"/>
    <property type="evidence" value="ECO:0007669"/>
    <property type="project" value="TreeGrafter"/>
</dbReference>
<dbReference type="SUPFAM" id="SSF52540">
    <property type="entry name" value="P-loop containing nucleoside triphosphate hydrolases"/>
    <property type="match status" value="1"/>
</dbReference>
<dbReference type="InterPro" id="IPR027417">
    <property type="entry name" value="P-loop_NTPase"/>
</dbReference>
<dbReference type="Gene3D" id="3.40.50.300">
    <property type="entry name" value="P-loop containing nucleotide triphosphate hydrolases"/>
    <property type="match status" value="1"/>
</dbReference>
<feature type="domain" description="Bacterial type II secretion system protein E" evidence="4">
    <location>
        <begin position="318"/>
        <end position="332"/>
    </location>
</feature>
<dbReference type="PANTHER" id="PTHR30258">
    <property type="entry name" value="TYPE II SECRETION SYSTEM PROTEIN GSPE-RELATED"/>
    <property type="match status" value="1"/>
</dbReference>
<dbReference type="GO" id="GO:0005886">
    <property type="term" value="C:plasma membrane"/>
    <property type="evidence" value="ECO:0007669"/>
    <property type="project" value="TreeGrafter"/>
</dbReference>
<evidence type="ECO:0000256" key="1">
    <source>
        <dbReference type="ARBA" id="ARBA00006611"/>
    </source>
</evidence>
<evidence type="ECO:0000313" key="5">
    <source>
        <dbReference type="EMBL" id="KID50368.1"/>
    </source>
</evidence>
<dbReference type="CDD" id="cd01129">
    <property type="entry name" value="PulE-GspE-like"/>
    <property type="match status" value="1"/>
</dbReference>